<accession>A0AA36MLA4</accession>
<proteinExistence type="predicted"/>
<feature type="region of interest" description="Disordered" evidence="1">
    <location>
        <begin position="242"/>
        <end position="270"/>
    </location>
</feature>
<name>A0AA36MLA4_9DINO</name>
<dbReference type="Proteomes" id="UP001178507">
    <property type="component" value="Unassembled WGS sequence"/>
</dbReference>
<protein>
    <submittedName>
        <fullName evidence="2">Uncharacterized protein</fullName>
    </submittedName>
</protein>
<feature type="compositionally biased region" description="Low complexity" evidence="1">
    <location>
        <begin position="716"/>
        <end position="727"/>
    </location>
</feature>
<evidence type="ECO:0000256" key="1">
    <source>
        <dbReference type="SAM" id="MobiDB-lite"/>
    </source>
</evidence>
<sequence>MANLPRPITGLMSQTGRQHMRKDSRSGRHGAFSRTGQAVFKSCSEPSLGRCPGGGRPSTSARRENSRKEVFNEQLMQQTTCSQVAEVSDHRRDSLETLSDSFGKDIRGVTDRLEDIVRGLRFENFKGKQEKEERKRREEERKWEEEKRRARKKEQDAADPRKKVALRIENRRKFDSGSNSPNSAAAIPMCPVQVEGPLGPEIVSLVDVEGLRSRCLQMNGKTSIDALMDALRSREKAERSASALADAVSPRSTGGKSTFSIVSGGTSSGTCRTWEQRQHSALAKRQAARLESILRKLCSMRSGLPRDLQIDIAPLQAYLDYERSHSERSDLESLQAVVAQKLNGFIDNLANKLAAAPDSANSALFQSLGKLSQAAIGEQLNMSQRLLGTSNNSLASTLVDEEALRSAKRKRTRRRLVIMQAVGRWIMVGRRVRWRSYNIDIIKVTLGQLGEWARVKSAMKKAVASVRHIQQNARRFLAVKRERCKQIAQEWDRVEDHSLERFYDRFAVKLFKDNFSQAERPARSKGRRGAFKDMMSAVKGVAFNWRAFKVPAAVRARLISAFYMIRLRTKVRSTSDLLKTVKMVLAKHRELNGFLSFFGSSMSGEESFSRPKTNASWWIMPESTVLYLMGLAAQSLQARQVSPFEDHPCHKDLPGNFMFLKPQMDYNAVLAEGATSMDQAVMRLMQRCCLERMYKQDNQEGNSGGPKLQRKATRVSMSSSADSSEQTQSERPKGPADLEDIFAAFTPRLREIHEEQLLEYRIENPRPSTSEQESIVAML</sequence>
<comment type="caution">
    <text evidence="2">The sequence shown here is derived from an EMBL/GenBank/DDBJ whole genome shotgun (WGS) entry which is preliminary data.</text>
</comment>
<dbReference type="EMBL" id="CAUJNA010000369">
    <property type="protein sequence ID" value="CAJ1376201.1"/>
    <property type="molecule type" value="Genomic_DNA"/>
</dbReference>
<gene>
    <name evidence="2" type="ORF">EVOR1521_LOCUS5319</name>
</gene>
<evidence type="ECO:0000313" key="3">
    <source>
        <dbReference type="Proteomes" id="UP001178507"/>
    </source>
</evidence>
<feature type="region of interest" description="Disordered" evidence="1">
    <location>
        <begin position="1"/>
        <end position="67"/>
    </location>
</feature>
<feature type="compositionally biased region" description="Polar residues" evidence="1">
    <location>
        <begin position="250"/>
        <end position="270"/>
    </location>
</feature>
<organism evidence="2 3">
    <name type="scientific">Effrenium voratum</name>
    <dbReference type="NCBI Taxonomy" id="2562239"/>
    <lineage>
        <taxon>Eukaryota</taxon>
        <taxon>Sar</taxon>
        <taxon>Alveolata</taxon>
        <taxon>Dinophyceae</taxon>
        <taxon>Suessiales</taxon>
        <taxon>Symbiodiniaceae</taxon>
        <taxon>Effrenium</taxon>
    </lineage>
</organism>
<evidence type="ECO:0000313" key="2">
    <source>
        <dbReference type="EMBL" id="CAJ1376201.1"/>
    </source>
</evidence>
<keyword evidence="3" id="KW-1185">Reference proteome</keyword>
<reference evidence="2" key="1">
    <citation type="submission" date="2023-08" db="EMBL/GenBank/DDBJ databases">
        <authorList>
            <person name="Chen Y."/>
            <person name="Shah S."/>
            <person name="Dougan E. K."/>
            <person name="Thang M."/>
            <person name="Chan C."/>
        </authorList>
    </citation>
    <scope>NUCLEOTIDE SEQUENCE</scope>
</reference>
<feature type="region of interest" description="Disordered" evidence="1">
    <location>
        <begin position="697"/>
        <end position="737"/>
    </location>
</feature>
<feature type="region of interest" description="Disordered" evidence="1">
    <location>
        <begin position="128"/>
        <end position="162"/>
    </location>
</feature>
<dbReference type="AlphaFoldDB" id="A0AA36MLA4"/>